<dbReference type="GO" id="GO:0006508">
    <property type="term" value="P:proteolysis"/>
    <property type="evidence" value="ECO:0007669"/>
    <property type="project" value="UniProtKB-KW"/>
</dbReference>
<evidence type="ECO:0000256" key="8">
    <source>
        <dbReference type="RuleBase" id="RU000592"/>
    </source>
</evidence>
<proteinExistence type="inferred from homology"/>
<dbReference type="Proteomes" id="UP000054279">
    <property type="component" value="Unassembled WGS sequence"/>
</dbReference>
<dbReference type="InterPro" id="IPR015947">
    <property type="entry name" value="PUA-like_sf"/>
</dbReference>
<evidence type="ECO:0000256" key="3">
    <source>
        <dbReference type="ARBA" id="ARBA00022801"/>
    </source>
</evidence>
<dbReference type="GO" id="GO:0016887">
    <property type="term" value="F:ATP hydrolysis activity"/>
    <property type="evidence" value="ECO:0007669"/>
    <property type="project" value="InterPro"/>
</dbReference>
<dbReference type="Gene3D" id="1.10.8.60">
    <property type="match status" value="1"/>
</dbReference>
<evidence type="ECO:0000256" key="7">
    <source>
        <dbReference type="RuleBase" id="RU000591"/>
    </source>
</evidence>
<dbReference type="InterPro" id="IPR003593">
    <property type="entry name" value="AAA+_ATPase"/>
</dbReference>
<dbReference type="SUPFAM" id="SSF54211">
    <property type="entry name" value="Ribosomal protein S5 domain 2-like"/>
    <property type="match status" value="2"/>
</dbReference>
<dbReference type="InterPro" id="IPR004815">
    <property type="entry name" value="Lon_bac/euk-typ"/>
</dbReference>
<feature type="active site" evidence="6">
    <location>
        <position position="908"/>
    </location>
</feature>
<keyword evidence="5 7" id="KW-0067">ATP-binding</keyword>
<dbReference type="Pfam" id="PF05362">
    <property type="entry name" value="Lon_C"/>
    <property type="match status" value="2"/>
</dbReference>
<dbReference type="Gene3D" id="1.20.58.1480">
    <property type="match status" value="1"/>
</dbReference>
<dbReference type="EC" id="3.4.21.-" evidence="8"/>
<dbReference type="Gene3D" id="3.40.50.300">
    <property type="entry name" value="P-loop containing nucleotide triphosphate hydrolases"/>
    <property type="match status" value="1"/>
</dbReference>
<evidence type="ECO:0000256" key="6">
    <source>
        <dbReference type="PROSITE-ProRule" id="PRU01122"/>
    </source>
</evidence>
<dbReference type="EMBL" id="KN837341">
    <property type="protein sequence ID" value="KIJ27279.1"/>
    <property type="molecule type" value="Genomic_DNA"/>
</dbReference>
<dbReference type="InterPro" id="IPR008268">
    <property type="entry name" value="Peptidase_S16_AS"/>
</dbReference>
<feature type="domain" description="Lon N-terminal" evidence="11">
    <location>
        <begin position="12"/>
        <end position="246"/>
    </location>
</feature>
<dbReference type="GO" id="GO:0004252">
    <property type="term" value="F:serine-type endopeptidase activity"/>
    <property type="evidence" value="ECO:0007669"/>
    <property type="project" value="UniProtKB-UniRule"/>
</dbReference>
<dbReference type="Pfam" id="PF00004">
    <property type="entry name" value="AAA"/>
    <property type="match status" value="1"/>
</dbReference>
<dbReference type="GO" id="GO:0030163">
    <property type="term" value="P:protein catabolic process"/>
    <property type="evidence" value="ECO:0007669"/>
    <property type="project" value="InterPro"/>
</dbReference>
<dbReference type="InterPro" id="IPR014721">
    <property type="entry name" value="Ribsml_uS5_D2-typ_fold_subgr"/>
</dbReference>
<dbReference type="HOGENOM" id="CLU_004109_4_0_1"/>
<keyword evidence="2 7" id="KW-0547">Nucleotide-binding</keyword>
<feature type="active site" evidence="6">
    <location>
        <position position="865"/>
    </location>
</feature>
<reference evidence="12 13" key="1">
    <citation type="submission" date="2014-06" db="EMBL/GenBank/DDBJ databases">
        <title>Evolutionary Origins and Diversification of the Mycorrhizal Mutualists.</title>
        <authorList>
            <consortium name="DOE Joint Genome Institute"/>
            <consortium name="Mycorrhizal Genomics Consortium"/>
            <person name="Kohler A."/>
            <person name="Kuo A."/>
            <person name="Nagy L.G."/>
            <person name="Floudas D."/>
            <person name="Copeland A."/>
            <person name="Barry K.W."/>
            <person name="Cichocki N."/>
            <person name="Veneault-Fourrey C."/>
            <person name="LaButti K."/>
            <person name="Lindquist E.A."/>
            <person name="Lipzen A."/>
            <person name="Lundell T."/>
            <person name="Morin E."/>
            <person name="Murat C."/>
            <person name="Riley R."/>
            <person name="Ohm R."/>
            <person name="Sun H."/>
            <person name="Tunlid A."/>
            <person name="Henrissat B."/>
            <person name="Grigoriev I.V."/>
            <person name="Hibbett D.S."/>
            <person name="Martin F."/>
        </authorList>
    </citation>
    <scope>NUCLEOTIDE SEQUENCE [LARGE SCALE GENOMIC DNA]</scope>
    <source>
        <strain evidence="12 13">SS14</strain>
    </source>
</reference>
<evidence type="ECO:0000313" key="13">
    <source>
        <dbReference type="Proteomes" id="UP000054279"/>
    </source>
</evidence>
<accession>A0A0C9TZR6</accession>
<dbReference type="InterPro" id="IPR027417">
    <property type="entry name" value="P-loop_NTPase"/>
</dbReference>
<dbReference type="InterPro" id="IPR003959">
    <property type="entry name" value="ATPase_AAA_core"/>
</dbReference>
<dbReference type="GO" id="GO:0005524">
    <property type="term" value="F:ATP binding"/>
    <property type="evidence" value="ECO:0007669"/>
    <property type="project" value="UniProtKB-KW"/>
</dbReference>
<dbReference type="CDD" id="cd19500">
    <property type="entry name" value="RecA-like_Lon"/>
    <property type="match status" value="1"/>
</dbReference>
<dbReference type="InterPro" id="IPR027065">
    <property type="entry name" value="Lon_Prtase"/>
</dbReference>
<dbReference type="InterPro" id="IPR003111">
    <property type="entry name" value="Lon_prtase_N"/>
</dbReference>
<dbReference type="InterPro" id="IPR020568">
    <property type="entry name" value="Ribosomal_Su5_D2-typ_SF"/>
</dbReference>
<dbReference type="SUPFAM" id="SSF88697">
    <property type="entry name" value="PUA domain-like"/>
    <property type="match status" value="1"/>
</dbReference>
<dbReference type="PANTHER" id="PTHR10046">
    <property type="entry name" value="ATP DEPENDENT LON PROTEASE FAMILY MEMBER"/>
    <property type="match status" value="1"/>
</dbReference>
<dbReference type="AlphaFoldDB" id="A0A0C9TZR6"/>
<comment type="similarity">
    <text evidence="6 7">Belongs to the peptidase S16 family.</text>
</comment>
<dbReference type="PROSITE" id="PS01046">
    <property type="entry name" value="LON_SER"/>
    <property type="match status" value="1"/>
</dbReference>
<organism evidence="12 13">
    <name type="scientific">Sphaerobolus stellatus (strain SS14)</name>
    <dbReference type="NCBI Taxonomy" id="990650"/>
    <lineage>
        <taxon>Eukaryota</taxon>
        <taxon>Fungi</taxon>
        <taxon>Dikarya</taxon>
        <taxon>Basidiomycota</taxon>
        <taxon>Agaricomycotina</taxon>
        <taxon>Agaricomycetes</taxon>
        <taxon>Phallomycetidae</taxon>
        <taxon>Geastrales</taxon>
        <taxon>Sphaerobolaceae</taxon>
        <taxon>Sphaerobolus</taxon>
    </lineage>
</organism>
<evidence type="ECO:0000256" key="4">
    <source>
        <dbReference type="ARBA" id="ARBA00022825"/>
    </source>
</evidence>
<feature type="compositionally biased region" description="Acidic residues" evidence="9">
    <location>
        <begin position="312"/>
        <end position="321"/>
    </location>
</feature>
<dbReference type="PROSITE" id="PS51786">
    <property type="entry name" value="LON_PROTEOLYTIC"/>
    <property type="match status" value="1"/>
</dbReference>
<dbReference type="InterPro" id="IPR008269">
    <property type="entry name" value="Lon_proteolytic"/>
</dbReference>
<keyword evidence="13" id="KW-1185">Reference proteome</keyword>
<dbReference type="SMART" id="SM00464">
    <property type="entry name" value="LON"/>
    <property type="match status" value="1"/>
</dbReference>
<dbReference type="SUPFAM" id="SSF52540">
    <property type="entry name" value="P-loop containing nucleoside triphosphate hydrolases"/>
    <property type="match status" value="1"/>
</dbReference>
<feature type="domain" description="Lon proteolytic" evidence="10">
    <location>
        <begin position="744"/>
        <end position="984"/>
    </location>
</feature>
<dbReference type="Gene3D" id="2.30.130.40">
    <property type="entry name" value="LON domain-like"/>
    <property type="match status" value="1"/>
</dbReference>
<dbReference type="OrthoDB" id="2411602at2759"/>
<protein>
    <recommendedName>
        <fullName evidence="8">Lon protease homolog</fullName>
        <ecNumber evidence="8">3.4.21.-</ecNumber>
    </recommendedName>
</protein>
<dbReference type="Pfam" id="PF02190">
    <property type="entry name" value="LON_substr_bdg"/>
    <property type="match status" value="1"/>
</dbReference>
<name>A0A0C9TZR6_SPHS4</name>
<evidence type="ECO:0000256" key="1">
    <source>
        <dbReference type="ARBA" id="ARBA00022670"/>
    </source>
</evidence>
<feature type="region of interest" description="Disordered" evidence="9">
    <location>
        <begin position="457"/>
        <end position="477"/>
    </location>
</feature>
<dbReference type="InterPro" id="IPR054594">
    <property type="entry name" value="Lon_lid"/>
</dbReference>
<sequence length="1010" mass="108246">MAMAASSSPSSLPLFPLPHPLVLFPASRITVPVPNDSARALISLIQDSPTQPLIAAVPVLQLLPNAEINPNDKIIQDAAGGGTVLNEYGCAAQVVRLVRPSALHPSQPYLLTLQGIARIKLEPPLPSVESLDAVDFTFHPVVYPSTRGRTKPGEVDAFRVAGARLLERMAKEMGPGPLGGNAASKRDAYRRLRDTLEDVTDDKAHVLADTLVSFVNAEFGDKLDLLAATDPSTRLTKATAVFTKQASISEVSSKITEAVQDSLSKQQKEFFLRQQLAAIQRELHTLHRERSGSVSSKRGPEDNSPAKGVGSELDDDESSEADELADIKRKIEAMQVGSEERKTGVREWRRLKRIPQGSVEHGVIRNYLEWLTDLPWSHTLANDSATLEIIKDKAFLRKAREQLDADHFGLEKVKKRLIEYLAIVRLKLMASALQEEMALTDATSTPTSESLALVKKDTPSPLSNIPTSTPPTPKRTLPKSPILLFVGPPGVGKTSLGLSIARALNRPFQRLSLGGVRDEAEIRGHRRTYVASGPGLIVQALRRAGRSDLVLLLDEVDKVGGSNFHGDPGAALLEVLDPEQNGGFRDHYLNVPVDLSRVVFILTSNSLEGISAPLLDRCEVVRLSGYTVREKVVIARRFLLPKQIKAVGLGGAEGKEELVQMGDDVLEVICSEYTREAGVRGLERAVGAVVRAKAVEYAEHLDQRSSPSQSSSTPQTYTPLMTPPSLLPILGPPPFASSLVSLTHSKPGIVHGLVVSGYGEGSVLPVETILVPGGKGALKLTGSLGDVIRESAEIALSWVRRYAWEMGVVSRRGGDVLRASDLIGRDRDALTEGALEGLEGGLERGGMMDVHLHLPAGAQKKDGPSAGIAMVCALISLLTGLPIAATTAMTGEVTLQGLVTPVGGIKEKILGAQRAGMKRVLVPLGNKRDVEWEVPREVLGSVWDASEDVEGMRGGGDVGREGKDGVEVVFVGTVREAVGVVFGGAVGWRGRGTPTTRGGGRGLVMEQGRL</sequence>
<evidence type="ECO:0000256" key="2">
    <source>
        <dbReference type="ARBA" id="ARBA00022741"/>
    </source>
</evidence>
<evidence type="ECO:0000256" key="9">
    <source>
        <dbReference type="SAM" id="MobiDB-lite"/>
    </source>
</evidence>
<dbReference type="PROSITE" id="PS51787">
    <property type="entry name" value="LON_N"/>
    <property type="match status" value="1"/>
</dbReference>
<feature type="region of interest" description="Disordered" evidence="9">
    <location>
        <begin position="287"/>
        <end position="321"/>
    </location>
</feature>
<keyword evidence="4 6" id="KW-0720">Serine protease</keyword>
<evidence type="ECO:0000259" key="11">
    <source>
        <dbReference type="PROSITE" id="PS51787"/>
    </source>
</evidence>
<keyword evidence="3 6" id="KW-0378">Hydrolase</keyword>
<dbReference type="SMART" id="SM00382">
    <property type="entry name" value="AAA"/>
    <property type="match status" value="1"/>
</dbReference>
<dbReference type="GO" id="GO:0004176">
    <property type="term" value="F:ATP-dependent peptidase activity"/>
    <property type="evidence" value="ECO:0007669"/>
    <property type="project" value="UniProtKB-UniRule"/>
</dbReference>
<evidence type="ECO:0000313" key="12">
    <source>
        <dbReference type="EMBL" id="KIJ27279.1"/>
    </source>
</evidence>
<dbReference type="Gene3D" id="3.30.230.10">
    <property type="match status" value="1"/>
</dbReference>
<dbReference type="Gene3D" id="1.20.5.5270">
    <property type="match status" value="1"/>
</dbReference>
<evidence type="ECO:0000256" key="5">
    <source>
        <dbReference type="ARBA" id="ARBA00022840"/>
    </source>
</evidence>
<keyword evidence="1 6" id="KW-0645">Protease</keyword>
<dbReference type="Pfam" id="PF22667">
    <property type="entry name" value="Lon_lid"/>
    <property type="match status" value="1"/>
</dbReference>
<dbReference type="NCBIfam" id="TIGR00763">
    <property type="entry name" value="lon"/>
    <property type="match status" value="1"/>
</dbReference>
<dbReference type="InterPro" id="IPR046336">
    <property type="entry name" value="Lon_prtase_N_sf"/>
</dbReference>
<dbReference type="PRINTS" id="PR00830">
    <property type="entry name" value="ENDOLAPTASE"/>
</dbReference>
<evidence type="ECO:0000259" key="10">
    <source>
        <dbReference type="PROSITE" id="PS51786"/>
    </source>
</evidence>
<gene>
    <name evidence="12" type="ORF">M422DRAFT_271595</name>
</gene>